<name>A0ABU5R1P9_9PSEU</name>
<keyword evidence="4" id="KW-1185">Reference proteome</keyword>
<keyword evidence="2" id="KW-0472">Membrane</keyword>
<organism evidence="3 4">
    <name type="scientific">Amycolatopsis heterodermiae</name>
    <dbReference type="NCBI Taxonomy" id="3110235"/>
    <lineage>
        <taxon>Bacteria</taxon>
        <taxon>Bacillati</taxon>
        <taxon>Actinomycetota</taxon>
        <taxon>Actinomycetes</taxon>
        <taxon>Pseudonocardiales</taxon>
        <taxon>Pseudonocardiaceae</taxon>
        <taxon>Amycolatopsis</taxon>
    </lineage>
</organism>
<keyword evidence="2" id="KW-0812">Transmembrane</keyword>
<feature type="region of interest" description="Disordered" evidence="1">
    <location>
        <begin position="219"/>
        <end position="240"/>
    </location>
</feature>
<reference evidence="3 4" key="1">
    <citation type="submission" date="2023-12" db="EMBL/GenBank/DDBJ databases">
        <title>Amycolatopsis sp. V23-08.</title>
        <authorList>
            <person name="Somphong A."/>
        </authorList>
    </citation>
    <scope>NUCLEOTIDE SEQUENCE [LARGE SCALE GENOMIC DNA]</scope>
    <source>
        <strain evidence="3 4">V23-08</strain>
    </source>
</reference>
<dbReference type="RefSeq" id="WP_323325108.1">
    <property type="nucleotide sequence ID" value="NZ_JAYFSI010000001.1"/>
</dbReference>
<protein>
    <submittedName>
        <fullName evidence="3">Uncharacterized protein</fullName>
    </submittedName>
</protein>
<gene>
    <name evidence="3" type="ORF">VA596_09440</name>
</gene>
<proteinExistence type="predicted"/>
<comment type="caution">
    <text evidence="3">The sequence shown here is derived from an EMBL/GenBank/DDBJ whole genome shotgun (WGS) entry which is preliminary data.</text>
</comment>
<evidence type="ECO:0000313" key="3">
    <source>
        <dbReference type="EMBL" id="MEA5359759.1"/>
    </source>
</evidence>
<evidence type="ECO:0000256" key="1">
    <source>
        <dbReference type="SAM" id="MobiDB-lite"/>
    </source>
</evidence>
<evidence type="ECO:0000313" key="4">
    <source>
        <dbReference type="Proteomes" id="UP001304298"/>
    </source>
</evidence>
<keyword evidence="2" id="KW-1133">Transmembrane helix</keyword>
<sequence>MTDLERKLAETLREQGGEVTPNLDAAWAEQMRRQRRRPRRRLTVIVAPLAAVLVVLTSVSLATRMNTAPAPLPPANPGQELVVAKPEVIPPATLSGGGEPVTLTDFVGQTENWTSYAVAANDPTGRKLFCVESLPKGVTGGTSGSQYGIESPSCVPISRRTVRAGYVGKTGGPLPAGKAVYLVDPTVPGLRLFDAAGDLSQARVVGTLGPDQVYLADVKPDSPPKSFDVTVSQEAHPASR</sequence>
<evidence type="ECO:0000256" key="2">
    <source>
        <dbReference type="SAM" id="Phobius"/>
    </source>
</evidence>
<dbReference type="Proteomes" id="UP001304298">
    <property type="component" value="Unassembled WGS sequence"/>
</dbReference>
<dbReference type="EMBL" id="JAYFSI010000001">
    <property type="protein sequence ID" value="MEA5359759.1"/>
    <property type="molecule type" value="Genomic_DNA"/>
</dbReference>
<feature type="transmembrane region" description="Helical" evidence="2">
    <location>
        <begin position="42"/>
        <end position="62"/>
    </location>
</feature>
<accession>A0ABU5R1P9</accession>